<dbReference type="Proteomes" id="UP001327957">
    <property type="component" value="Unassembled WGS sequence"/>
</dbReference>
<protein>
    <submittedName>
        <fullName evidence="2">Fungal specific transcription factor domain-containing protein</fullName>
    </submittedName>
</protein>
<feature type="region of interest" description="Disordered" evidence="1">
    <location>
        <begin position="26"/>
        <end position="66"/>
    </location>
</feature>
<proteinExistence type="predicted"/>
<evidence type="ECO:0000313" key="2">
    <source>
        <dbReference type="EMBL" id="KAK6206307.1"/>
    </source>
</evidence>
<evidence type="ECO:0000313" key="3">
    <source>
        <dbReference type="Proteomes" id="UP001327957"/>
    </source>
</evidence>
<keyword evidence="3" id="KW-1185">Reference proteome</keyword>
<sequence>MDHCQSVHANINDCDIAVRCAAEYLPPGPDPGPDPGLAPPAASPPPCRSSTAAPDPVREIPTQHHTLHSDFTAAALSPLLSPARMLEELDRWRALCTRYSDTRQTLRNFASSELQLWPCNAVHQPTKATVADPAGD</sequence>
<evidence type="ECO:0000256" key="1">
    <source>
        <dbReference type="SAM" id="MobiDB-lite"/>
    </source>
</evidence>
<comment type="caution">
    <text evidence="2">The sequence shown here is derived from an EMBL/GenBank/DDBJ whole genome shotgun (WGS) entry which is preliminary data.</text>
</comment>
<gene>
    <name evidence="2" type="ORF">QIS74_13726</name>
</gene>
<reference evidence="2 3" key="1">
    <citation type="submission" date="2023-04" db="EMBL/GenBank/DDBJ databases">
        <title>Colletotrichum tabacum stain YC1 causing leaf anthracnose on Nicotiana tabacum(L.) cv.</title>
        <authorList>
            <person name="Ji Z."/>
            <person name="Wang M."/>
            <person name="Zhang J."/>
            <person name="Wang N."/>
            <person name="Zhou Z."/>
        </authorList>
    </citation>
    <scope>NUCLEOTIDE SEQUENCE [LARGE SCALE GENOMIC DNA]</scope>
    <source>
        <strain evidence="2 3">YC1</strain>
    </source>
</reference>
<name>A0AAV9SSH5_9PEZI</name>
<dbReference type="AlphaFoldDB" id="A0AAV9SSH5"/>
<accession>A0AAV9SSH5</accession>
<feature type="compositionally biased region" description="Pro residues" evidence="1">
    <location>
        <begin position="26"/>
        <end position="47"/>
    </location>
</feature>
<organism evidence="2 3">
    <name type="scientific">Colletotrichum tabaci</name>
    <dbReference type="NCBI Taxonomy" id="1209068"/>
    <lineage>
        <taxon>Eukaryota</taxon>
        <taxon>Fungi</taxon>
        <taxon>Dikarya</taxon>
        <taxon>Ascomycota</taxon>
        <taxon>Pezizomycotina</taxon>
        <taxon>Sordariomycetes</taxon>
        <taxon>Hypocreomycetidae</taxon>
        <taxon>Glomerellales</taxon>
        <taxon>Glomerellaceae</taxon>
        <taxon>Colletotrichum</taxon>
        <taxon>Colletotrichum destructivum species complex</taxon>
    </lineage>
</organism>
<dbReference type="EMBL" id="JASAOK010000056">
    <property type="protein sequence ID" value="KAK6206307.1"/>
    <property type="molecule type" value="Genomic_DNA"/>
</dbReference>